<keyword evidence="3" id="KW-1185">Reference proteome</keyword>
<feature type="transmembrane region" description="Helical" evidence="1">
    <location>
        <begin position="115"/>
        <end position="138"/>
    </location>
</feature>
<feature type="transmembrane region" description="Helical" evidence="1">
    <location>
        <begin position="145"/>
        <end position="163"/>
    </location>
</feature>
<dbReference type="EMBL" id="QZVS01000076">
    <property type="protein sequence ID" value="RJT89174.1"/>
    <property type="molecule type" value="Genomic_DNA"/>
</dbReference>
<evidence type="ECO:0000256" key="1">
    <source>
        <dbReference type="SAM" id="Phobius"/>
    </source>
</evidence>
<protein>
    <submittedName>
        <fullName evidence="2">DUF2079 domain-containing protein</fullName>
    </submittedName>
</protein>
<feature type="transmembrane region" description="Helical" evidence="1">
    <location>
        <begin position="36"/>
        <end position="58"/>
    </location>
</feature>
<comment type="caution">
    <text evidence="2">The sequence shown here is derived from an EMBL/GenBank/DDBJ whole genome shotgun (WGS) entry which is preliminary data.</text>
</comment>
<proteinExistence type="predicted"/>
<feature type="transmembrane region" description="Helical" evidence="1">
    <location>
        <begin position="356"/>
        <end position="376"/>
    </location>
</feature>
<reference evidence="2 3" key="1">
    <citation type="submission" date="2018-09" db="EMBL/GenBank/DDBJ databases">
        <title>Novel species of Cryobacterium.</title>
        <authorList>
            <person name="Liu Q."/>
            <person name="Xin Y.-H."/>
        </authorList>
    </citation>
    <scope>NUCLEOTIDE SEQUENCE [LARGE SCALE GENOMIC DNA]</scope>
    <source>
        <strain evidence="2 3">Hh39</strain>
    </source>
</reference>
<keyword evidence="1" id="KW-0472">Membrane</keyword>
<feature type="transmembrane region" description="Helical" evidence="1">
    <location>
        <begin position="325"/>
        <end position="344"/>
    </location>
</feature>
<dbReference type="InterPro" id="IPR018650">
    <property type="entry name" value="STSV1_Orf64"/>
</dbReference>
<gene>
    <name evidence="2" type="ORF">D6T64_07895</name>
</gene>
<dbReference type="RefSeq" id="WP_119973925.1">
    <property type="nucleotide sequence ID" value="NZ_JBHSQA010000018.1"/>
</dbReference>
<name>A0A3A5MVF5_9MICO</name>
<feature type="transmembrane region" description="Helical" evidence="1">
    <location>
        <begin position="229"/>
        <end position="252"/>
    </location>
</feature>
<keyword evidence="1" id="KW-1133">Transmembrane helix</keyword>
<feature type="transmembrane region" description="Helical" evidence="1">
    <location>
        <begin position="196"/>
        <end position="223"/>
    </location>
</feature>
<feature type="transmembrane region" description="Helical" evidence="1">
    <location>
        <begin position="283"/>
        <end position="305"/>
    </location>
</feature>
<evidence type="ECO:0000313" key="3">
    <source>
        <dbReference type="Proteomes" id="UP000272015"/>
    </source>
</evidence>
<dbReference type="Proteomes" id="UP000272015">
    <property type="component" value="Unassembled WGS sequence"/>
</dbReference>
<sequence>MQSDEAEHSVTTANVTGPGVPARVPARFPAARRPSLSLRLSVLVGAITAGVYTVFSAVQWRSFAAPSWDLGIFTQLAGRYATLQAPIVPIKGEGYNLLGDHFHPLLMLLGPVYAVFPHAFTLVVVQNLLFGVAAAVVASAAARRLGPWPGALFGLAFGLSWGLQGAVSVQFHEVAFAVPLLALSLAAYLRERWLACALWALPLVFVKEDLGLTVFALGLVLAWRSRRPGGLWLAVWGLSWFALASFVVLPALNPGGRWAYTSSMDLGGLLADPLAVFQPEKNVTVLFLLLASGLVALRSPLALVLLPTLAWRFLSDNHGYWGPGWQYSAVLMPILFCAALDGIARLGHSPLPLSRRYSRVVVGVIVVVAAALTPQLPLARLASPATEFNTERAADAGGALAVIPDGALVESDIGLMNYLVERTTVYWLGNENPVPDYLVVDHRAGGLPGEWDSVQTVGDVLHPDETFRTIYSAGGYEVAERVPGG</sequence>
<evidence type="ECO:0000313" key="2">
    <source>
        <dbReference type="EMBL" id="RJT89174.1"/>
    </source>
</evidence>
<feature type="transmembrane region" description="Helical" evidence="1">
    <location>
        <begin position="169"/>
        <end position="189"/>
    </location>
</feature>
<dbReference type="AlphaFoldDB" id="A0A3A5MVF5"/>
<organism evidence="2 3">
    <name type="scientific">Cryobacterium melibiosiphilum</name>
    <dbReference type="NCBI Taxonomy" id="995039"/>
    <lineage>
        <taxon>Bacteria</taxon>
        <taxon>Bacillati</taxon>
        <taxon>Actinomycetota</taxon>
        <taxon>Actinomycetes</taxon>
        <taxon>Micrococcales</taxon>
        <taxon>Microbacteriaceae</taxon>
        <taxon>Cryobacterium</taxon>
    </lineage>
</organism>
<dbReference type="Pfam" id="PF09852">
    <property type="entry name" value="DUF2079"/>
    <property type="match status" value="1"/>
</dbReference>
<keyword evidence="1" id="KW-0812">Transmembrane</keyword>
<dbReference type="OrthoDB" id="5240834at2"/>
<accession>A0A3A5MVF5</accession>